<dbReference type="InterPro" id="IPR027039">
    <property type="entry name" value="Crtac1"/>
</dbReference>
<dbReference type="AlphaFoldDB" id="A0A125T2M4"/>
<organism evidence="1 2">
    <name type="scientific">Mucilaginibacter gotjawali</name>
    <dbReference type="NCBI Taxonomy" id="1550579"/>
    <lineage>
        <taxon>Bacteria</taxon>
        <taxon>Pseudomonadati</taxon>
        <taxon>Bacteroidota</taxon>
        <taxon>Sphingobacteriia</taxon>
        <taxon>Sphingobacteriales</taxon>
        <taxon>Sphingobacteriaceae</taxon>
        <taxon>Mucilaginibacter</taxon>
    </lineage>
</organism>
<dbReference type="SUPFAM" id="SSF69318">
    <property type="entry name" value="Integrin alpha N-terminal domain"/>
    <property type="match status" value="3"/>
</dbReference>
<dbReference type="Pfam" id="PF13517">
    <property type="entry name" value="FG-GAP_3"/>
    <property type="match status" value="4"/>
</dbReference>
<evidence type="ECO:0000313" key="1">
    <source>
        <dbReference type="EMBL" id="BAU53456.1"/>
    </source>
</evidence>
<reference evidence="1 2" key="1">
    <citation type="submission" date="2015-12" db="EMBL/GenBank/DDBJ databases">
        <title>Genome sequence of Mucilaginibacter gotjawali.</title>
        <authorList>
            <person name="Lee J.S."/>
            <person name="Lee K.C."/>
            <person name="Kim K.K."/>
            <person name="Lee B.W."/>
        </authorList>
    </citation>
    <scope>NUCLEOTIDE SEQUENCE [LARGE SCALE GENOMIC DNA]</scope>
    <source>
        <strain evidence="1 2">SA3-7</strain>
    </source>
</reference>
<proteinExistence type="predicted"/>
<dbReference type="Pfam" id="PF07593">
    <property type="entry name" value="UnbV_ASPIC"/>
    <property type="match status" value="1"/>
</dbReference>
<dbReference type="KEGG" id="mgot:MgSA37_01624"/>
<gene>
    <name evidence="1" type="ORF">MgSA37_01624</name>
</gene>
<sequence>MRNSLYLLFGLFFLLIVSCKKKDTLFESIPSSFSGVNFNNKIVENDSINPLDKLNIYNGGGVGIGDFNNDGLQDIYLVGNAVPNRLYINKGNFKFQDVTVAAGVGGRGGWGRGVAVVDINNDGLLDIYVCNTLLSDSNKRTNLLYINLGPDKNGVPHFKEMAKEYGLDIKLHSTMASFFDYDNDGDLDMYLTVNDAESSDNTSTFRPIIRDGTGKSTGHLYRNDWDPVLKHPVFHDVSKQAGILMEGYGHATTTVDINRDGWKDIYVTNDFLPENILYINNHDGTFTDRSKEYFKHTSTSSMGQDIEDLNNDGLADVFELDMFPEDNYRKKMFMSSNSYQVFKNYDYYGYQYQYNRNTLQINQGPRPGQNDSIGEPAFSETSFLSGVSQTDWSWCPLITDFDNDGFRDIVITNGYPRDVNDHDFTTFRAEAYMVASKKQILDQIPIIKIPNYAFKNGGNLQFADVTKSWGLDVPTFSNGAAYADLDNDGDMDLVINNINDEVLIYKNTAREKSKSDSHYLNIKFAGGSQNKDGIGAWADIYYGNNKHQVYENTPFRGYLSTIQNIAHFGVGRDSLLDSVVIKWQNGKKQCLTKVKADQLLKVKMADAKDNFTFDLPKINTQSLFKEVTRNVGVTYKHQEDDLVDFNIQKLIPHKLSQYSPAIAVGDVDGNGYDDMVIGGTSKYPAQLLLQQPDGKFIQRDLLAKGADNPKDHFKDEGLLLFDANGDGHPDLYIASGGYENKPGSPYYQDRLYINDGKGNFSAAVDALPENYTSKLCVKAIDYNKDGKMDLFVSGRVEPWNYPKPVSSMILRNDSKDGKIKFTDVTATVAKDLQNIGLVCDATFSDFDNDGWPDLILTGEWMPVTFLKNDHGVFKNVTANTGISDKLGWWNTIAAGDFNHDGKTDYIVGNTGLNTFYKASDKYPVYITAKDFDNNGSYDAFPSLFLKDQSGEMREFPVNTRDDIIKQMISMRVKFQNYKSYAVATMDSVITPEMQQGAVRLKVNTMQSCYLRNDGDGKFTMTPLPLEAQVSQLNGIVVDDFDGDGNLDIALTGNDYGTEVGTGRYDAFNGLMLKGDGRGNFIPVTLQKSGIYIPGDGKALVKLMGAKGNYLLAASQNRDVLKIFELKRPVHPVKIEPTDAYAVIKYKNGKITKLEFYNGTSFLSQSGRFFNVDNTMESVKITDNMGRGRNVPLNQYMK</sequence>
<dbReference type="Proteomes" id="UP000218263">
    <property type="component" value="Chromosome"/>
</dbReference>
<dbReference type="InterPro" id="IPR013517">
    <property type="entry name" value="FG-GAP"/>
</dbReference>
<dbReference type="PROSITE" id="PS51257">
    <property type="entry name" value="PROKAR_LIPOPROTEIN"/>
    <property type="match status" value="1"/>
</dbReference>
<dbReference type="InterPro" id="IPR028994">
    <property type="entry name" value="Integrin_alpha_N"/>
</dbReference>
<dbReference type="PANTHER" id="PTHR16026">
    <property type="entry name" value="CARTILAGE ACIDIC PROTEIN 1"/>
    <property type="match status" value="1"/>
</dbReference>
<evidence type="ECO:0000313" key="2">
    <source>
        <dbReference type="Proteomes" id="UP000218263"/>
    </source>
</evidence>
<dbReference type="EMBL" id="AP017313">
    <property type="protein sequence ID" value="BAU53456.1"/>
    <property type="molecule type" value="Genomic_DNA"/>
</dbReference>
<dbReference type="OrthoDB" id="974255at2"/>
<dbReference type="RefSeq" id="WP_096357334.1">
    <property type="nucleotide sequence ID" value="NZ_AP017313.1"/>
</dbReference>
<protein>
    <submittedName>
        <fullName evidence="1">FG-GAP repeat protein</fullName>
    </submittedName>
</protein>
<dbReference type="Gene3D" id="2.130.10.130">
    <property type="entry name" value="Integrin alpha, N-terminal"/>
    <property type="match status" value="4"/>
</dbReference>
<keyword evidence="2" id="KW-1185">Reference proteome</keyword>
<accession>A0A125T2M4</accession>
<dbReference type="InterPro" id="IPR011519">
    <property type="entry name" value="UnbV_ASPIC"/>
</dbReference>
<name>A0A125T2M4_9SPHI</name>
<dbReference type="PANTHER" id="PTHR16026:SF0">
    <property type="entry name" value="CARTILAGE ACIDIC PROTEIN 1"/>
    <property type="match status" value="1"/>
</dbReference>